<sequence>MRYLSMYDSELSATSSDGNVISANYIEHPLFTFMDDLCCAFHYVYMKYVPTASYSQGYALRSAIKDFLDFRQLHNNCLHPDLHLKCMEQFGVEHFNLFKDHLLRKGQTLYPARSLRSSLLKVARDNDDGFPLLTLPSVKITTVQREPLSEPANADFNSAMRATVAKLKLKLEFRDQVAKANPYTAEEVCDLIPLLMGNKYNGFKWEIDPARALKTLFDDGYPFSVTSVESAELRHKLKSEYWVRNITRPSDFVLSCCLPHGYSILRKYTPQSMSCVDMMRFYYPTCNDHSALALFIQRQTGWNKESVLLIHKDHYLHPLSGAVNSGVVLVVSEKRRSQSKGGNHESPKTVKAISGLADDCSPYNLITLAKTLSEPLAKIVSSSPKVPDGDTRTSTVFLCLAEGESDWAIKDGGSEKRVESIHNPRCWNVGVADFLEKNRIVDGGVPLKSAIDLEGRLRVTWEYYYKKETKHPLSLIAMRLGHANIETTSAHYDSSVMAINDLKGRYQGFQEELMVNFKSGQFHGLIASTHAKPADPSFRIFTIIGHLRALWACIDSTKPDYPDAPELAVGERCSRLDKCLFCSRIYILGDSLPFLMERLSTLQRAVEADEDRHIHHQGEIEILEYLINNWRIDSAIADALVYMRRFEALLPYDMRSLIAYIED</sequence>
<accession>A0ACC5UP26</accession>
<dbReference type="EMBL" id="JABWSB020000007">
    <property type="protein sequence ID" value="MBV4516190.1"/>
    <property type="molecule type" value="Genomic_DNA"/>
</dbReference>
<comment type="caution">
    <text evidence="1">The sequence shown here is derived from an EMBL/GenBank/DDBJ whole genome shotgun (WGS) entry which is preliminary data.</text>
</comment>
<reference evidence="1 2" key="1">
    <citation type="journal article" date="2020" name="Microorganisms">
        <title>Reliable Identification of Environmental Pseudomonas Isolates Using the rpoD Gene.</title>
        <authorList>
            <consortium name="The Broad Institute Genome Sequencing Platform"/>
            <person name="Girard L."/>
            <person name="Lood C."/>
            <person name="Rokni-Zadeh H."/>
            <person name="van Noort V."/>
            <person name="Lavigne R."/>
            <person name="De Mot R."/>
        </authorList>
    </citation>
    <scope>NUCLEOTIDE SEQUENCE [LARGE SCALE GENOMIC DNA]</scope>
    <source>
        <strain evidence="1 2">RW1P2</strain>
    </source>
</reference>
<evidence type="ECO:0000313" key="2">
    <source>
        <dbReference type="Proteomes" id="UP000624243"/>
    </source>
</evidence>
<evidence type="ECO:0000313" key="1">
    <source>
        <dbReference type="EMBL" id="MBV4516190.1"/>
    </source>
</evidence>
<name>A0ACC5UP26_9PSED</name>
<keyword evidence="2" id="KW-1185">Reference proteome</keyword>
<organism evidence="1 2">
    <name type="scientific">Pseudomonas kurunegalensis</name>
    <dbReference type="NCBI Taxonomy" id="485880"/>
    <lineage>
        <taxon>Bacteria</taxon>
        <taxon>Pseudomonadati</taxon>
        <taxon>Pseudomonadota</taxon>
        <taxon>Gammaproteobacteria</taxon>
        <taxon>Pseudomonadales</taxon>
        <taxon>Pseudomonadaceae</taxon>
        <taxon>Pseudomonas</taxon>
    </lineage>
</organism>
<dbReference type="Proteomes" id="UP000624243">
    <property type="component" value="Unassembled WGS sequence"/>
</dbReference>
<gene>
    <name evidence="1" type="ORF">HU758_013400</name>
</gene>
<proteinExistence type="predicted"/>
<protein>
    <submittedName>
        <fullName evidence="1">Uncharacterized protein</fullName>
    </submittedName>
</protein>